<reference evidence="1 2" key="1">
    <citation type="submission" date="2024-01" db="EMBL/GenBank/DDBJ databases">
        <title>Genome assemblies of Stephania.</title>
        <authorList>
            <person name="Yang L."/>
        </authorList>
    </citation>
    <scope>NUCLEOTIDE SEQUENCE [LARGE SCALE GENOMIC DNA]</scope>
    <source>
        <strain evidence="1">QJT</strain>
        <tissue evidence="1">Leaf</tissue>
    </source>
</reference>
<name>A0AAP0IXI3_9MAGN</name>
<sequence>MAQRIQCDHNEEGHNNFYAVWVATISKENSASSNAMNNSVATTSSAVINPVAITSSAVINPVATTVVVSQFVATLSVATSTISNAL</sequence>
<organism evidence="1 2">
    <name type="scientific">Stephania japonica</name>
    <dbReference type="NCBI Taxonomy" id="461633"/>
    <lineage>
        <taxon>Eukaryota</taxon>
        <taxon>Viridiplantae</taxon>
        <taxon>Streptophyta</taxon>
        <taxon>Embryophyta</taxon>
        <taxon>Tracheophyta</taxon>
        <taxon>Spermatophyta</taxon>
        <taxon>Magnoliopsida</taxon>
        <taxon>Ranunculales</taxon>
        <taxon>Menispermaceae</taxon>
        <taxon>Menispermoideae</taxon>
        <taxon>Cissampelideae</taxon>
        <taxon>Stephania</taxon>
    </lineage>
</organism>
<protein>
    <submittedName>
        <fullName evidence="1">Uncharacterized protein</fullName>
    </submittedName>
</protein>
<evidence type="ECO:0000313" key="2">
    <source>
        <dbReference type="Proteomes" id="UP001417504"/>
    </source>
</evidence>
<proteinExistence type="predicted"/>
<keyword evidence="2" id="KW-1185">Reference proteome</keyword>
<dbReference type="EMBL" id="JBBNAE010000005">
    <property type="protein sequence ID" value="KAK9123702.1"/>
    <property type="molecule type" value="Genomic_DNA"/>
</dbReference>
<dbReference type="AlphaFoldDB" id="A0AAP0IXI3"/>
<comment type="caution">
    <text evidence="1">The sequence shown here is derived from an EMBL/GenBank/DDBJ whole genome shotgun (WGS) entry which is preliminary data.</text>
</comment>
<gene>
    <name evidence="1" type="ORF">Sjap_013304</name>
</gene>
<dbReference type="Proteomes" id="UP001417504">
    <property type="component" value="Unassembled WGS sequence"/>
</dbReference>
<accession>A0AAP0IXI3</accession>
<evidence type="ECO:0000313" key="1">
    <source>
        <dbReference type="EMBL" id="KAK9123702.1"/>
    </source>
</evidence>